<feature type="region of interest" description="Disordered" evidence="1">
    <location>
        <begin position="298"/>
        <end position="329"/>
    </location>
</feature>
<keyword evidence="4" id="KW-1185">Reference proteome</keyword>
<dbReference type="STRING" id="154538.A0A1M2V6T1"/>
<feature type="compositionally biased region" description="Basic residues" evidence="1">
    <location>
        <begin position="470"/>
        <end position="480"/>
    </location>
</feature>
<evidence type="ECO:0000313" key="4">
    <source>
        <dbReference type="Proteomes" id="UP000184267"/>
    </source>
</evidence>
<dbReference type="PANTHER" id="PTHR19303">
    <property type="entry name" value="TRANSPOSON"/>
    <property type="match status" value="1"/>
</dbReference>
<dbReference type="Proteomes" id="UP000184267">
    <property type="component" value="Unassembled WGS sequence"/>
</dbReference>
<proteinExistence type="predicted"/>
<dbReference type="OrthoDB" id="2800589at2759"/>
<feature type="compositionally biased region" description="Basic and acidic residues" evidence="1">
    <location>
        <begin position="438"/>
        <end position="469"/>
    </location>
</feature>
<dbReference type="InterPro" id="IPR050863">
    <property type="entry name" value="CenT-Element_Derived"/>
</dbReference>
<dbReference type="GO" id="GO:0003677">
    <property type="term" value="F:DNA binding"/>
    <property type="evidence" value="ECO:0007669"/>
    <property type="project" value="TreeGrafter"/>
</dbReference>
<name>A0A1M2V6T1_TRAPU</name>
<sequence>MDESAVLLGMEMTTRVIGPVGQKLQHKLHDGSRESVSLVVTICANGTVPFPPTIILSGTNYLKRWAQHNILNATIALSPTGYTNDQLTLDWMVEFEARTRPLGTQAKEWRELAVDNHGSHLTLAFLDYAASHHIEVVGYIPNSTHVLQGLDVACFGAFKTHYSRALALYQRQTNCTVTKEVFLELIKEPFERTFTKSTILAAFRSTGLEPINASAIDTTQLAPSQDHSAPVAFPVKLPQPVDAMLPLLRAVQSHPAGSSTEDLQSAALETAQLLHQSSGAFTVGPTHTVNAASRLPELVIQHPPPPPPSIPPLSHTAASQQSDQSGDTLASELTRSRMMIQELEEQNRTCRAIIDAQNCTIALQAVGFEAQRRKLSEKEARKESRRDKLLATKVGRHLSGEEFRAAVQADDEEREEAKTKRSKAQSVRKERAKRRKAKADWRQAEQTARKALRDRELNEWKEKCTECRRERRKLPKKPAAPKKAPTPPRFKTPSEDDADKENSEEEEDEAGNGQVTDSD</sequence>
<dbReference type="AlphaFoldDB" id="A0A1M2V6T1"/>
<dbReference type="GO" id="GO:0005634">
    <property type="term" value="C:nucleus"/>
    <property type="evidence" value="ECO:0007669"/>
    <property type="project" value="TreeGrafter"/>
</dbReference>
<evidence type="ECO:0000259" key="2">
    <source>
        <dbReference type="Pfam" id="PF03184"/>
    </source>
</evidence>
<dbReference type="InterPro" id="IPR004875">
    <property type="entry name" value="DDE_SF_endonuclease_dom"/>
</dbReference>
<gene>
    <name evidence="3" type="ORF">TRAPUB_6086</name>
</gene>
<comment type="caution">
    <text evidence="3">The sequence shown here is derived from an EMBL/GenBank/DDBJ whole genome shotgun (WGS) entry which is preliminary data.</text>
</comment>
<dbReference type="PANTHER" id="PTHR19303:SF74">
    <property type="entry name" value="POGO TRANSPOSABLE ELEMENT WITH KRAB DOMAIN"/>
    <property type="match status" value="1"/>
</dbReference>
<feature type="compositionally biased region" description="Pro residues" evidence="1">
    <location>
        <begin position="302"/>
        <end position="311"/>
    </location>
</feature>
<protein>
    <recommendedName>
        <fullName evidence="2">DDE-1 domain-containing protein</fullName>
    </recommendedName>
</protein>
<organism evidence="3 4">
    <name type="scientific">Trametes pubescens</name>
    <name type="common">White-rot fungus</name>
    <dbReference type="NCBI Taxonomy" id="154538"/>
    <lineage>
        <taxon>Eukaryota</taxon>
        <taxon>Fungi</taxon>
        <taxon>Dikarya</taxon>
        <taxon>Basidiomycota</taxon>
        <taxon>Agaricomycotina</taxon>
        <taxon>Agaricomycetes</taxon>
        <taxon>Polyporales</taxon>
        <taxon>Polyporaceae</taxon>
        <taxon>Trametes</taxon>
    </lineage>
</organism>
<dbReference type="OMA" id="GMEMTTR"/>
<feature type="domain" description="DDE-1" evidence="2">
    <location>
        <begin position="38"/>
        <end position="202"/>
    </location>
</feature>
<feature type="region of interest" description="Disordered" evidence="1">
    <location>
        <begin position="405"/>
        <end position="519"/>
    </location>
</feature>
<evidence type="ECO:0000313" key="3">
    <source>
        <dbReference type="EMBL" id="OJT03308.1"/>
    </source>
</evidence>
<feature type="compositionally biased region" description="Acidic residues" evidence="1">
    <location>
        <begin position="495"/>
        <end position="510"/>
    </location>
</feature>
<feature type="compositionally biased region" description="Polar residues" evidence="1">
    <location>
        <begin position="316"/>
        <end position="329"/>
    </location>
</feature>
<reference evidence="3 4" key="1">
    <citation type="submission" date="2016-10" db="EMBL/GenBank/DDBJ databases">
        <title>Genome sequence of the basidiomycete white-rot fungus Trametes pubescens.</title>
        <authorList>
            <person name="Makela M.R."/>
            <person name="Granchi Z."/>
            <person name="Peng M."/>
            <person name="De Vries R.P."/>
            <person name="Grigoriev I."/>
            <person name="Riley R."/>
            <person name="Hilden K."/>
        </authorList>
    </citation>
    <scope>NUCLEOTIDE SEQUENCE [LARGE SCALE GENOMIC DNA]</scope>
    <source>
        <strain evidence="3 4">FBCC735</strain>
    </source>
</reference>
<dbReference type="EMBL" id="MNAD01001619">
    <property type="protein sequence ID" value="OJT03308.1"/>
    <property type="molecule type" value="Genomic_DNA"/>
</dbReference>
<evidence type="ECO:0000256" key="1">
    <source>
        <dbReference type="SAM" id="MobiDB-lite"/>
    </source>
</evidence>
<dbReference type="Pfam" id="PF03184">
    <property type="entry name" value="DDE_1"/>
    <property type="match status" value="1"/>
</dbReference>
<accession>A0A1M2V6T1</accession>